<evidence type="ECO:0000259" key="3">
    <source>
        <dbReference type="Pfam" id="PF10708"/>
    </source>
</evidence>
<evidence type="ECO:0000256" key="2">
    <source>
        <dbReference type="SAM" id="Phobius"/>
    </source>
</evidence>
<organism evidence="4 5">
    <name type="scientific">Actinoplanes xinjiangensis</name>
    <dbReference type="NCBI Taxonomy" id="512350"/>
    <lineage>
        <taxon>Bacteria</taxon>
        <taxon>Bacillati</taxon>
        <taxon>Actinomycetota</taxon>
        <taxon>Actinomycetes</taxon>
        <taxon>Micromonosporales</taxon>
        <taxon>Micromonosporaceae</taxon>
        <taxon>Actinoplanes</taxon>
    </lineage>
</organism>
<protein>
    <submittedName>
        <fullName evidence="4">Uncharacterized protein DUF2510</fullName>
    </submittedName>
</protein>
<feature type="domain" description="DUF2510" evidence="3">
    <location>
        <begin position="5"/>
        <end position="37"/>
    </location>
</feature>
<feature type="transmembrane region" description="Helical" evidence="2">
    <location>
        <begin position="136"/>
        <end position="158"/>
    </location>
</feature>
<dbReference type="EMBL" id="QGGR01000017">
    <property type="protein sequence ID" value="PWK41238.1"/>
    <property type="molecule type" value="Genomic_DNA"/>
</dbReference>
<feature type="region of interest" description="Disordered" evidence="1">
    <location>
        <begin position="1"/>
        <end position="129"/>
    </location>
</feature>
<feature type="compositionally biased region" description="Pro residues" evidence="1">
    <location>
        <begin position="34"/>
        <end position="51"/>
    </location>
</feature>
<dbReference type="Pfam" id="PF10708">
    <property type="entry name" value="DUF2510"/>
    <property type="match status" value="1"/>
</dbReference>
<keyword evidence="5" id="KW-1185">Reference proteome</keyword>
<proteinExistence type="predicted"/>
<gene>
    <name evidence="4" type="ORF">BC793_117105</name>
</gene>
<dbReference type="AlphaFoldDB" id="A0A316FQL4"/>
<dbReference type="InterPro" id="IPR018929">
    <property type="entry name" value="DUF2510"/>
</dbReference>
<reference evidence="4 5" key="1">
    <citation type="submission" date="2018-05" db="EMBL/GenBank/DDBJ databases">
        <title>Genomic Encyclopedia of Archaeal and Bacterial Type Strains, Phase II (KMG-II): from individual species to whole genera.</title>
        <authorList>
            <person name="Goeker M."/>
        </authorList>
    </citation>
    <scope>NUCLEOTIDE SEQUENCE [LARGE SCALE GENOMIC DNA]</scope>
    <source>
        <strain evidence="4 5">DSM 45184</strain>
    </source>
</reference>
<evidence type="ECO:0000313" key="4">
    <source>
        <dbReference type="EMBL" id="PWK41238.1"/>
    </source>
</evidence>
<comment type="caution">
    <text evidence="4">The sequence shown here is derived from an EMBL/GenBank/DDBJ whole genome shotgun (WGS) entry which is preliminary data.</text>
</comment>
<name>A0A316FQL4_9ACTN</name>
<accession>A0A316FQL4</accession>
<dbReference type="Proteomes" id="UP000245697">
    <property type="component" value="Unassembled WGS sequence"/>
</dbReference>
<keyword evidence="2" id="KW-1133">Transmembrane helix</keyword>
<keyword evidence="2" id="KW-0812">Transmembrane</keyword>
<keyword evidence="2" id="KW-0472">Membrane</keyword>
<sequence length="159" mass="16689">MTQPAGWYADPSGLPAQRWWDGRQWTDHVQPGGTPTPPPNGYFPPVPPSGPAAPGAHTVAPEDPEQTPLYATQPAGFQHGGLPTVSESRSAAPPPHPEVPTAPYTMPPVDAVGERRRSVRARVATPEPSPAGWRRIAGPVALAVIAVIVLALVAFILLA</sequence>
<dbReference type="OrthoDB" id="5244233at2"/>
<evidence type="ECO:0000313" key="5">
    <source>
        <dbReference type="Proteomes" id="UP000245697"/>
    </source>
</evidence>
<dbReference type="RefSeq" id="WP_109599296.1">
    <property type="nucleotide sequence ID" value="NZ_BONA01000070.1"/>
</dbReference>
<evidence type="ECO:0000256" key="1">
    <source>
        <dbReference type="SAM" id="MobiDB-lite"/>
    </source>
</evidence>